<dbReference type="EMBL" id="JH818386">
    <property type="protein sequence ID" value="EKC39532.1"/>
    <property type="molecule type" value="Genomic_DNA"/>
</dbReference>
<sequence>MGYTTKENETFIPISGGRFPIFGMTIGIVIGWQPYVTRAEVLFANCVAELSAF</sequence>
<evidence type="ECO:0000313" key="1">
    <source>
        <dbReference type="EMBL" id="EKC39532.1"/>
    </source>
</evidence>
<dbReference type="HOGENOM" id="CLU_3070731_0_0_1"/>
<name>K1QRH1_MAGGI</name>
<reference evidence="1" key="1">
    <citation type="journal article" date="2012" name="Nature">
        <title>The oyster genome reveals stress adaptation and complexity of shell formation.</title>
        <authorList>
            <person name="Zhang G."/>
            <person name="Fang X."/>
            <person name="Guo X."/>
            <person name="Li L."/>
            <person name="Luo R."/>
            <person name="Xu F."/>
            <person name="Yang P."/>
            <person name="Zhang L."/>
            <person name="Wang X."/>
            <person name="Qi H."/>
            <person name="Xiong Z."/>
            <person name="Que H."/>
            <person name="Xie Y."/>
            <person name="Holland P.W."/>
            <person name="Paps J."/>
            <person name="Zhu Y."/>
            <person name="Wu F."/>
            <person name="Chen Y."/>
            <person name="Wang J."/>
            <person name="Peng C."/>
            <person name="Meng J."/>
            <person name="Yang L."/>
            <person name="Liu J."/>
            <person name="Wen B."/>
            <person name="Zhang N."/>
            <person name="Huang Z."/>
            <person name="Zhu Q."/>
            <person name="Feng Y."/>
            <person name="Mount A."/>
            <person name="Hedgecock D."/>
            <person name="Xu Z."/>
            <person name="Liu Y."/>
            <person name="Domazet-Loso T."/>
            <person name="Du Y."/>
            <person name="Sun X."/>
            <person name="Zhang S."/>
            <person name="Liu B."/>
            <person name="Cheng P."/>
            <person name="Jiang X."/>
            <person name="Li J."/>
            <person name="Fan D."/>
            <person name="Wang W."/>
            <person name="Fu W."/>
            <person name="Wang T."/>
            <person name="Wang B."/>
            <person name="Zhang J."/>
            <person name="Peng Z."/>
            <person name="Li Y."/>
            <person name="Li N."/>
            <person name="Wang J."/>
            <person name="Chen M."/>
            <person name="He Y."/>
            <person name="Tan F."/>
            <person name="Song X."/>
            <person name="Zheng Q."/>
            <person name="Huang R."/>
            <person name="Yang H."/>
            <person name="Du X."/>
            <person name="Chen L."/>
            <person name="Yang M."/>
            <person name="Gaffney P.M."/>
            <person name="Wang S."/>
            <person name="Luo L."/>
            <person name="She Z."/>
            <person name="Ming Y."/>
            <person name="Huang W."/>
            <person name="Zhang S."/>
            <person name="Huang B."/>
            <person name="Zhang Y."/>
            <person name="Qu T."/>
            <person name="Ni P."/>
            <person name="Miao G."/>
            <person name="Wang J."/>
            <person name="Wang Q."/>
            <person name="Steinberg C.E."/>
            <person name="Wang H."/>
            <person name="Li N."/>
            <person name="Qian L."/>
            <person name="Zhang G."/>
            <person name="Li Y."/>
            <person name="Yang H."/>
            <person name="Liu X."/>
            <person name="Wang J."/>
            <person name="Yin Y."/>
            <person name="Wang J."/>
        </authorList>
    </citation>
    <scope>NUCLEOTIDE SEQUENCE [LARGE SCALE GENOMIC DNA]</scope>
    <source>
        <strain evidence="1">05x7-T-G4-1.051#20</strain>
    </source>
</reference>
<protein>
    <submittedName>
        <fullName evidence="1">Uncharacterized protein</fullName>
    </submittedName>
</protein>
<dbReference type="AlphaFoldDB" id="K1QRH1"/>
<accession>K1QRH1</accession>
<dbReference type="InParanoid" id="K1QRH1"/>
<gene>
    <name evidence="1" type="ORF">CGI_10027942</name>
</gene>
<proteinExistence type="predicted"/>
<organism evidence="1">
    <name type="scientific">Magallana gigas</name>
    <name type="common">Pacific oyster</name>
    <name type="synonym">Crassostrea gigas</name>
    <dbReference type="NCBI Taxonomy" id="29159"/>
    <lineage>
        <taxon>Eukaryota</taxon>
        <taxon>Metazoa</taxon>
        <taxon>Spiralia</taxon>
        <taxon>Lophotrochozoa</taxon>
        <taxon>Mollusca</taxon>
        <taxon>Bivalvia</taxon>
        <taxon>Autobranchia</taxon>
        <taxon>Pteriomorphia</taxon>
        <taxon>Ostreida</taxon>
        <taxon>Ostreoidea</taxon>
        <taxon>Ostreidae</taxon>
        <taxon>Magallana</taxon>
    </lineage>
</organism>